<name>A0AAN6TMP0_9PEZI</name>
<evidence type="ECO:0000259" key="1">
    <source>
        <dbReference type="PROSITE" id="PS50011"/>
    </source>
</evidence>
<dbReference type="EMBL" id="MU853333">
    <property type="protein sequence ID" value="KAK4116881.1"/>
    <property type="molecule type" value="Genomic_DNA"/>
</dbReference>
<comment type="caution">
    <text evidence="2">The sequence shown here is derived from an EMBL/GenBank/DDBJ whole genome shotgun (WGS) entry which is preliminary data.</text>
</comment>
<dbReference type="InterPro" id="IPR000719">
    <property type="entry name" value="Prot_kinase_dom"/>
</dbReference>
<dbReference type="PANTHER" id="PTHR44167:SF31">
    <property type="entry name" value="PROTEIN CBG02007"/>
    <property type="match status" value="1"/>
</dbReference>
<dbReference type="SUPFAM" id="SSF56112">
    <property type="entry name" value="Protein kinase-like (PK-like)"/>
    <property type="match status" value="1"/>
</dbReference>
<dbReference type="GO" id="GO:0005634">
    <property type="term" value="C:nucleus"/>
    <property type="evidence" value="ECO:0007669"/>
    <property type="project" value="TreeGrafter"/>
</dbReference>
<dbReference type="Proteomes" id="UP001302812">
    <property type="component" value="Unassembled WGS sequence"/>
</dbReference>
<keyword evidence="3" id="KW-1185">Reference proteome</keyword>
<dbReference type="Pfam" id="PF00069">
    <property type="entry name" value="Pkinase"/>
    <property type="match status" value="1"/>
</dbReference>
<dbReference type="PANTHER" id="PTHR44167">
    <property type="entry name" value="OVARIAN-SPECIFIC SERINE/THREONINE-PROTEIN KINASE LOK-RELATED"/>
    <property type="match status" value="1"/>
</dbReference>
<reference evidence="2" key="1">
    <citation type="journal article" date="2023" name="Mol. Phylogenet. Evol.">
        <title>Genome-scale phylogeny and comparative genomics of the fungal order Sordariales.</title>
        <authorList>
            <person name="Hensen N."/>
            <person name="Bonometti L."/>
            <person name="Westerberg I."/>
            <person name="Brannstrom I.O."/>
            <person name="Guillou S."/>
            <person name="Cros-Aarteil S."/>
            <person name="Calhoun S."/>
            <person name="Haridas S."/>
            <person name="Kuo A."/>
            <person name="Mondo S."/>
            <person name="Pangilinan J."/>
            <person name="Riley R."/>
            <person name="LaButti K."/>
            <person name="Andreopoulos B."/>
            <person name="Lipzen A."/>
            <person name="Chen C."/>
            <person name="Yan M."/>
            <person name="Daum C."/>
            <person name="Ng V."/>
            <person name="Clum A."/>
            <person name="Steindorff A."/>
            <person name="Ohm R.A."/>
            <person name="Martin F."/>
            <person name="Silar P."/>
            <person name="Natvig D.O."/>
            <person name="Lalanne C."/>
            <person name="Gautier V."/>
            <person name="Ament-Velasquez S.L."/>
            <person name="Kruys A."/>
            <person name="Hutchinson M.I."/>
            <person name="Powell A.J."/>
            <person name="Barry K."/>
            <person name="Miller A.N."/>
            <person name="Grigoriev I.V."/>
            <person name="Debuchy R."/>
            <person name="Gladieux P."/>
            <person name="Hiltunen Thoren M."/>
            <person name="Johannesson H."/>
        </authorList>
    </citation>
    <scope>NUCLEOTIDE SEQUENCE</scope>
    <source>
        <strain evidence="2">CBS 508.74</strain>
    </source>
</reference>
<organism evidence="2 3">
    <name type="scientific">Canariomyces notabilis</name>
    <dbReference type="NCBI Taxonomy" id="2074819"/>
    <lineage>
        <taxon>Eukaryota</taxon>
        <taxon>Fungi</taxon>
        <taxon>Dikarya</taxon>
        <taxon>Ascomycota</taxon>
        <taxon>Pezizomycotina</taxon>
        <taxon>Sordariomycetes</taxon>
        <taxon>Sordariomycetidae</taxon>
        <taxon>Sordariales</taxon>
        <taxon>Chaetomiaceae</taxon>
        <taxon>Canariomyces</taxon>
    </lineage>
</organism>
<dbReference type="RefSeq" id="XP_064674451.1">
    <property type="nucleotide sequence ID" value="XM_064817384.1"/>
</dbReference>
<reference evidence="2" key="2">
    <citation type="submission" date="2023-05" db="EMBL/GenBank/DDBJ databases">
        <authorList>
            <consortium name="Lawrence Berkeley National Laboratory"/>
            <person name="Steindorff A."/>
            <person name="Hensen N."/>
            <person name="Bonometti L."/>
            <person name="Westerberg I."/>
            <person name="Brannstrom I.O."/>
            <person name="Guillou S."/>
            <person name="Cros-Aarteil S."/>
            <person name="Calhoun S."/>
            <person name="Haridas S."/>
            <person name="Kuo A."/>
            <person name="Mondo S."/>
            <person name="Pangilinan J."/>
            <person name="Riley R."/>
            <person name="Labutti K."/>
            <person name="Andreopoulos B."/>
            <person name="Lipzen A."/>
            <person name="Chen C."/>
            <person name="Yanf M."/>
            <person name="Daum C."/>
            <person name="Ng V."/>
            <person name="Clum A."/>
            <person name="Ohm R."/>
            <person name="Martin F."/>
            <person name="Silar P."/>
            <person name="Natvig D."/>
            <person name="Lalanne C."/>
            <person name="Gautier V."/>
            <person name="Ament-Velasquez S.L."/>
            <person name="Kruys A."/>
            <person name="Hutchinson M.I."/>
            <person name="Powell A.J."/>
            <person name="Barry K."/>
            <person name="Miller A.N."/>
            <person name="Grigoriev I.V."/>
            <person name="Debuchy R."/>
            <person name="Gladieux P."/>
            <person name="Thoren M.H."/>
            <person name="Johannesson H."/>
        </authorList>
    </citation>
    <scope>NUCLEOTIDE SEQUENCE</scope>
    <source>
        <strain evidence="2">CBS 508.74</strain>
    </source>
</reference>
<evidence type="ECO:0000313" key="3">
    <source>
        <dbReference type="Proteomes" id="UP001302812"/>
    </source>
</evidence>
<dbReference type="PROSITE" id="PS50011">
    <property type="entry name" value="PROTEIN_KINASE_DOM"/>
    <property type="match status" value="1"/>
</dbReference>
<dbReference type="Gene3D" id="1.10.510.10">
    <property type="entry name" value="Transferase(Phosphotransferase) domain 1"/>
    <property type="match status" value="1"/>
</dbReference>
<sequence length="319" mass="35368">MASLVVGTSGRQYVRGKVLHHDERNRPTVFKAMCGDEPVVFKHVSESIYSHSRLLATELAGASRLRMPIDTTTTNESSFNSYFTDTLLSLVRADPDVPANELKKILRYAGEGIQEFHVKGWLHNDTSRITSSSTGHTPQITTRRSLSATLGDFDISFKPERETPLRTKHPLGNFMWRSPEGQTGSGVTKASDVFSFGLVCIYALGGADLLLLEDDQELAELAANGISPEQAILTRHFSYFGPATTGLFQQVDSHWHDVLKGVSADAVRALRDFPDQRFEVWGKALGPMALDMISGMTNPDPTARPTINEVLEHPWWEEP</sequence>
<feature type="domain" description="Protein kinase" evidence="1">
    <location>
        <begin position="1"/>
        <end position="316"/>
    </location>
</feature>
<gene>
    <name evidence="2" type="ORF">N656DRAFT_795138</name>
</gene>
<dbReference type="GO" id="GO:0044773">
    <property type="term" value="P:mitotic DNA damage checkpoint signaling"/>
    <property type="evidence" value="ECO:0007669"/>
    <property type="project" value="TreeGrafter"/>
</dbReference>
<protein>
    <recommendedName>
        <fullName evidence="1">Protein kinase domain-containing protein</fullName>
    </recommendedName>
</protein>
<dbReference type="GO" id="GO:0005737">
    <property type="term" value="C:cytoplasm"/>
    <property type="evidence" value="ECO:0007669"/>
    <property type="project" value="TreeGrafter"/>
</dbReference>
<dbReference type="GO" id="GO:0004674">
    <property type="term" value="F:protein serine/threonine kinase activity"/>
    <property type="evidence" value="ECO:0007669"/>
    <property type="project" value="TreeGrafter"/>
</dbReference>
<dbReference type="GO" id="GO:0005524">
    <property type="term" value="F:ATP binding"/>
    <property type="evidence" value="ECO:0007669"/>
    <property type="project" value="InterPro"/>
</dbReference>
<dbReference type="InterPro" id="IPR011009">
    <property type="entry name" value="Kinase-like_dom_sf"/>
</dbReference>
<proteinExistence type="predicted"/>
<dbReference type="SMART" id="SM00220">
    <property type="entry name" value="S_TKc"/>
    <property type="match status" value="1"/>
</dbReference>
<accession>A0AAN6TMP0</accession>
<evidence type="ECO:0000313" key="2">
    <source>
        <dbReference type="EMBL" id="KAK4116881.1"/>
    </source>
</evidence>
<dbReference type="GeneID" id="89941509"/>
<dbReference type="AlphaFoldDB" id="A0AAN6TMP0"/>